<accession>A0A6S6TVG3</accession>
<keyword evidence="4" id="KW-1133">Transmembrane helix</keyword>
<reference evidence="8" key="1">
    <citation type="submission" date="2020-01" db="EMBL/GenBank/DDBJ databases">
        <authorList>
            <person name="Meier V. D."/>
            <person name="Meier V D."/>
        </authorList>
    </citation>
    <scope>NUCLEOTIDE SEQUENCE</scope>
    <source>
        <strain evidence="8">HLG_WM_MAG_07</strain>
    </source>
</reference>
<evidence type="ECO:0000256" key="5">
    <source>
        <dbReference type="ARBA" id="ARBA00023136"/>
    </source>
</evidence>
<evidence type="ECO:0000259" key="7">
    <source>
        <dbReference type="SMART" id="SM01049"/>
    </source>
</evidence>
<dbReference type="GO" id="GO:0005886">
    <property type="term" value="C:plasma membrane"/>
    <property type="evidence" value="ECO:0007669"/>
    <property type="project" value="UniProtKB-SubCell"/>
</dbReference>
<evidence type="ECO:0000256" key="6">
    <source>
        <dbReference type="SAM" id="SignalP"/>
    </source>
</evidence>
<dbReference type="Gene3D" id="3.30.450.20">
    <property type="entry name" value="PAS domain"/>
    <property type="match status" value="1"/>
</dbReference>
<evidence type="ECO:0000313" key="8">
    <source>
        <dbReference type="EMBL" id="CAA6820213.1"/>
    </source>
</evidence>
<dbReference type="InterPro" id="IPR004010">
    <property type="entry name" value="Double_Cache_2"/>
</dbReference>
<keyword evidence="3" id="KW-0812">Transmembrane</keyword>
<keyword evidence="5" id="KW-0472">Membrane</keyword>
<gene>
    <name evidence="8" type="ORF">HELGO_WM19040</name>
</gene>
<dbReference type="InterPro" id="IPR033480">
    <property type="entry name" value="sCache_2"/>
</dbReference>
<feature type="signal peptide" evidence="6">
    <location>
        <begin position="1"/>
        <end position="21"/>
    </location>
</feature>
<feature type="chain" id="PRO_5028448566" evidence="6">
    <location>
        <begin position="22"/>
        <end position="161"/>
    </location>
</feature>
<protein>
    <submittedName>
        <fullName evidence="8">Cache domain-containing protein</fullName>
    </submittedName>
</protein>
<evidence type="ECO:0000256" key="4">
    <source>
        <dbReference type="ARBA" id="ARBA00022989"/>
    </source>
</evidence>
<organism evidence="8">
    <name type="scientific">uncultured Thiotrichaceae bacterium</name>
    <dbReference type="NCBI Taxonomy" id="298394"/>
    <lineage>
        <taxon>Bacteria</taxon>
        <taxon>Pseudomonadati</taxon>
        <taxon>Pseudomonadota</taxon>
        <taxon>Gammaproteobacteria</taxon>
        <taxon>Thiotrichales</taxon>
        <taxon>Thiotrichaceae</taxon>
        <taxon>environmental samples</taxon>
    </lineage>
</organism>
<dbReference type="Pfam" id="PF08269">
    <property type="entry name" value="dCache_2"/>
    <property type="match status" value="1"/>
</dbReference>
<feature type="domain" description="Single Cache" evidence="7">
    <location>
        <begin position="30"/>
        <end position="103"/>
    </location>
</feature>
<evidence type="ECO:0000256" key="3">
    <source>
        <dbReference type="ARBA" id="ARBA00022692"/>
    </source>
</evidence>
<evidence type="ECO:0000256" key="2">
    <source>
        <dbReference type="ARBA" id="ARBA00022475"/>
    </source>
</evidence>
<comment type="subcellular location">
    <subcellularLocation>
        <location evidence="1">Cell membrane</location>
        <topology evidence="1">Multi-pass membrane protein</topology>
    </subcellularLocation>
</comment>
<evidence type="ECO:0000256" key="1">
    <source>
        <dbReference type="ARBA" id="ARBA00004651"/>
    </source>
</evidence>
<dbReference type="SMART" id="SM01049">
    <property type="entry name" value="Cache_2"/>
    <property type="match status" value="1"/>
</dbReference>
<keyword evidence="2" id="KW-1003">Cell membrane</keyword>
<keyword evidence="6" id="KW-0732">Signal</keyword>
<dbReference type="EMBL" id="CACVAY010000097">
    <property type="protein sequence ID" value="CAA6820213.1"/>
    <property type="molecule type" value="Genomic_DNA"/>
</dbReference>
<name>A0A6S6TVG3_9GAMM</name>
<sequence>MKFAKTVLTTSLLAFSMTAFAADEMATPEEAQAMSEAAAVLVNEKGDAAAFEEFSKEGGDFLKKDLYVFCMDLEGKMLSHAKKPALVGKNLLDYDKYGDKLFVDMIEVAKNEEGKGWVDYKWPRPGSEEITEKTSYVMKNEKDFFCGVGAYKPEEKAAESK</sequence>
<proteinExistence type="predicted"/>
<dbReference type="AlphaFoldDB" id="A0A6S6TVG3"/>